<accession>A0ACC1R3Y7</accession>
<gene>
    <name evidence="1" type="ORF">NLG97_g1364</name>
</gene>
<protein>
    <submittedName>
        <fullName evidence="1">Uncharacterized protein</fullName>
    </submittedName>
</protein>
<name>A0ACC1R3Y7_9HYPO</name>
<evidence type="ECO:0000313" key="1">
    <source>
        <dbReference type="EMBL" id="KAJ3498130.1"/>
    </source>
</evidence>
<reference evidence="1" key="1">
    <citation type="submission" date="2022-07" db="EMBL/GenBank/DDBJ databases">
        <title>Genome Sequence of Lecanicillium saksenae.</title>
        <authorList>
            <person name="Buettner E."/>
        </authorList>
    </citation>
    <scope>NUCLEOTIDE SEQUENCE</scope>
    <source>
        <strain evidence="1">VT-O1</strain>
    </source>
</reference>
<evidence type="ECO:0000313" key="2">
    <source>
        <dbReference type="Proteomes" id="UP001148737"/>
    </source>
</evidence>
<sequence length="308" mass="33973">MSKFEQKQQQSQYSEALAKLDTSRRDSHSEQMDRLRSMADNISSIASQVASQASGGSWKPSSGRNSPVVAATSARGSPQTGYLPRGPIYTPSQAYGLSNPPRYNESREADPILKDNSLSEAWSYGNMLRIDQLSSETMRCLFYELERKDNYIMKDLDKGSALPGLKDEDTKSNAEVDDIMVALRSLESSTDAESSKALYRIACLIEEVTVSEFSQRLSQRNYQPADHGAISRANAVGAFPASTCGSKSSESFIYGHFVAQPPITASKGCMSCMLNAKMMLAYTDLAEITLHLNTDYKIYDIPMVEETL</sequence>
<comment type="caution">
    <text evidence="1">The sequence shown here is derived from an EMBL/GenBank/DDBJ whole genome shotgun (WGS) entry which is preliminary data.</text>
</comment>
<keyword evidence="2" id="KW-1185">Reference proteome</keyword>
<dbReference type="Proteomes" id="UP001148737">
    <property type="component" value="Unassembled WGS sequence"/>
</dbReference>
<proteinExistence type="predicted"/>
<dbReference type="EMBL" id="JANAKD010000069">
    <property type="protein sequence ID" value="KAJ3498130.1"/>
    <property type="molecule type" value="Genomic_DNA"/>
</dbReference>
<organism evidence="1 2">
    <name type="scientific">Lecanicillium saksenae</name>
    <dbReference type="NCBI Taxonomy" id="468837"/>
    <lineage>
        <taxon>Eukaryota</taxon>
        <taxon>Fungi</taxon>
        <taxon>Dikarya</taxon>
        <taxon>Ascomycota</taxon>
        <taxon>Pezizomycotina</taxon>
        <taxon>Sordariomycetes</taxon>
        <taxon>Hypocreomycetidae</taxon>
        <taxon>Hypocreales</taxon>
        <taxon>Cordycipitaceae</taxon>
        <taxon>Lecanicillium</taxon>
    </lineage>
</organism>